<dbReference type="Proteomes" id="UP000801492">
    <property type="component" value="Unassembled WGS sequence"/>
</dbReference>
<keyword evidence="3" id="KW-1185">Reference proteome</keyword>
<dbReference type="InterPro" id="IPR005312">
    <property type="entry name" value="DUF1759"/>
</dbReference>
<reference evidence="2" key="1">
    <citation type="submission" date="2019-08" db="EMBL/GenBank/DDBJ databases">
        <title>The genome of the North American firefly Photinus pyralis.</title>
        <authorList>
            <consortium name="Photinus pyralis genome working group"/>
            <person name="Fallon T.R."/>
            <person name="Sander Lower S.E."/>
            <person name="Weng J.-K."/>
        </authorList>
    </citation>
    <scope>NUCLEOTIDE SEQUENCE</scope>
    <source>
        <strain evidence="2">TRF0915ILg1</strain>
        <tissue evidence="2">Whole body</tissue>
    </source>
</reference>
<protein>
    <recommendedName>
        <fullName evidence="1">DUF5641 domain-containing protein</fullName>
    </recommendedName>
</protein>
<dbReference type="EMBL" id="VTPC01087636">
    <property type="protein sequence ID" value="KAF2886448.1"/>
    <property type="molecule type" value="Genomic_DNA"/>
</dbReference>
<dbReference type="Pfam" id="PF03564">
    <property type="entry name" value="DUF1759"/>
    <property type="match status" value="1"/>
</dbReference>
<name>A0A8K0CFN0_IGNLU</name>
<dbReference type="InterPro" id="IPR040676">
    <property type="entry name" value="DUF5641"/>
</dbReference>
<gene>
    <name evidence="2" type="ORF">ILUMI_19725</name>
</gene>
<sequence>YQNKRLIVQHHIHELFNIPSITKSSPTLLREMLDGINSHMGSLKSQSVNTDDWDLIIIYLITSKPDFATKKEWESTLKNTELPNNINNNNQPTKLKTLEYSSNKRLKSHIVSSQHETISCMFCKQAHSINQCEEFSKLTVAERSQEIKKLKWCFNYLRGGHDARACKSTYRKCSNKHHTLLHGQIQTRSEQISNATVNYCNNNINGEVLLSTAVIQVRNKNNEYQNGRILLDVGSQQNFATTDFCAELGLECNDTNFPISGINQLSSTVKQMVNAEFKSSCSNYKAVVTCLVLPRITNNLPFQTFEYEDLPVPKNIKLADLKYYESAPNTHLGWIIGGPFTTAPVEVRNNVCNISLDSKLEHHFKRVTTGSLIVSVEEMYTLLSLIEAYLNSRPLIPLSNDPNDLEVLTPGRFLFGEALVAASRPRLRQCFWSCWQREYLIELQRRHKWQHPATSLKIGAMIIVKYDNLSPLLWRLGGISEIHPGADGIVRVVTIKTSKGTTMRGVNRVCVLRIEGNDNGTEVNVSVLIVGSEQDTCNL</sequence>
<evidence type="ECO:0000313" key="3">
    <source>
        <dbReference type="Proteomes" id="UP000801492"/>
    </source>
</evidence>
<proteinExistence type="predicted"/>
<feature type="domain" description="DUF5641" evidence="1">
    <location>
        <begin position="426"/>
        <end position="512"/>
    </location>
</feature>
<dbReference type="PANTHER" id="PTHR47331">
    <property type="entry name" value="PHD-TYPE DOMAIN-CONTAINING PROTEIN"/>
    <property type="match status" value="1"/>
</dbReference>
<accession>A0A8K0CFN0</accession>
<feature type="non-terminal residue" evidence="2">
    <location>
        <position position="1"/>
    </location>
</feature>
<dbReference type="Pfam" id="PF18701">
    <property type="entry name" value="DUF5641"/>
    <property type="match status" value="1"/>
</dbReference>
<evidence type="ECO:0000313" key="2">
    <source>
        <dbReference type="EMBL" id="KAF2886448.1"/>
    </source>
</evidence>
<organism evidence="2 3">
    <name type="scientific">Ignelater luminosus</name>
    <name type="common">Cucubano</name>
    <name type="synonym">Pyrophorus luminosus</name>
    <dbReference type="NCBI Taxonomy" id="2038154"/>
    <lineage>
        <taxon>Eukaryota</taxon>
        <taxon>Metazoa</taxon>
        <taxon>Ecdysozoa</taxon>
        <taxon>Arthropoda</taxon>
        <taxon>Hexapoda</taxon>
        <taxon>Insecta</taxon>
        <taxon>Pterygota</taxon>
        <taxon>Neoptera</taxon>
        <taxon>Endopterygota</taxon>
        <taxon>Coleoptera</taxon>
        <taxon>Polyphaga</taxon>
        <taxon>Elateriformia</taxon>
        <taxon>Elateroidea</taxon>
        <taxon>Elateridae</taxon>
        <taxon>Agrypninae</taxon>
        <taxon>Pyrophorini</taxon>
        <taxon>Ignelater</taxon>
    </lineage>
</organism>
<comment type="caution">
    <text evidence="2">The sequence shown here is derived from an EMBL/GenBank/DDBJ whole genome shotgun (WGS) entry which is preliminary data.</text>
</comment>
<evidence type="ECO:0000259" key="1">
    <source>
        <dbReference type="Pfam" id="PF18701"/>
    </source>
</evidence>
<dbReference type="OrthoDB" id="7444419at2759"/>
<dbReference type="AlphaFoldDB" id="A0A8K0CFN0"/>